<dbReference type="Ensembl" id="ENSPKIT00000022590.1">
    <property type="protein sequence ID" value="ENSPKIP00000041555.1"/>
    <property type="gene ID" value="ENSPKIG00000018066.1"/>
</dbReference>
<evidence type="ECO:0000259" key="2">
    <source>
        <dbReference type="Pfam" id="PF15269"/>
    </source>
</evidence>
<feature type="region of interest" description="Disordered" evidence="1">
    <location>
        <begin position="489"/>
        <end position="524"/>
    </location>
</feature>
<dbReference type="PANTHER" id="PTHR14678">
    <property type="entry name" value="PROLINE-RICH PROTEIN 35-RELATED"/>
    <property type="match status" value="1"/>
</dbReference>
<dbReference type="Pfam" id="PF15269">
    <property type="entry name" value="zf-C2H2_7"/>
    <property type="match status" value="1"/>
</dbReference>
<feature type="compositionally biased region" description="Polar residues" evidence="1">
    <location>
        <begin position="363"/>
        <end position="373"/>
    </location>
</feature>
<feature type="compositionally biased region" description="Basic and acidic residues" evidence="1">
    <location>
        <begin position="374"/>
        <end position="387"/>
    </location>
</feature>
<reference evidence="3" key="1">
    <citation type="submission" date="2025-08" db="UniProtKB">
        <authorList>
            <consortium name="Ensembl"/>
        </authorList>
    </citation>
    <scope>IDENTIFICATION</scope>
</reference>
<evidence type="ECO:0000256" key="1">
    <source>
        <dbReference type="SAM" id="MobiDB-lite"/>
    </source>
</evidence>
<dbReference type="GO" id="GO:0001228">
    <property type="term" value="F:DNA-binding transcription activator activity, RNA polymerase II-specific"/>
    <property type="evidence" value="ECO:0007669"/>
    <property type="project" value="TreeGrafter"/>
</dbReference>
<dbReference type="InterPro" id="IPR039064">
    <property type="entry name" value="ZNF750_Znf"/>
</dbReference>
<feature type="domain" description="Zinc finger protein 750-like zinc finger" evidence="2">
    <location>
        <begin position="7"/>
        <end position="58"/>
    </location>
</feature>
<feature type="compositionally biased region" description="Polar residues" evidence="1">
    <location>
        <begin position="410"/>
        <end position="420"/>
    </location>
</feature>
<feature type="compositionally biased region" description="Basic and acidic residues" evidence="1">
    <location>
        <begin position="85"/>
        <end position="104"/>
    </location>
</feature>
<name>A0A3B3TFW4_9TELE</name>
<evidence type="ECO:0000313" key="3">
    <source>
        <dbReference type="Ensembl" id="ENSPKIP00000041555.1"/>
    </source>
</evidence>
<dbReference type="GO" id="GO:0030154">
    <property type="term" value="P:cell differentiation"/>
    <property type="evidence" value="ECO:0007669"/>
    <property type="project" value="UniProtKB-KW"/>
</dbReference>
<dbReference type="GO" id="GO:0008270">
    <property type="term" value="F:zinc ion binding"/>
    <property type="evidence" value="ECO:0007669"/>
    <property type="project" value="UniProtKB-KW"/>
</dbReference>
<dbReference type="Proteomes" id="UP000261540">
    <property type="component" value="Unplaced"/>
</dbReference>
<dbReference type="GO" id="GO:0000978">
    <property type="term" value="F:RNA polymerase II cis-regulatory region sequence-specific DNA binding"/>
    <property type="evidence" value="ECO:0007669"/>
    <property type="project" value="TreeGrafter"/>
</dbReference>
<dbReference type="GeneTree" id="ENSGT00530000063870"/>
<feature type="region of interest" description="Disordered" evidence="1">
    <location>
        <begin position="305"/>
        <end position="426"/>
    </location>
</feature>
<dbReference type="GO" id="GO:0008544">
    <property type="term" value="P:epidermis development"/>
    <property type="evidence" value="ECO:0007669"/>
    <property type="project" value="TreeGrafter"/>
</dbReference>
<feature type="compositionally biased region" description="Basic and acidic residues" evidence="1">
    <location>
        <begin position="492"/>
        <end position="515"/>
    </location>
</feature>
<reference evidence="3" key="2">
    <citation type="submission" date="2025-09" db="UniProtKB">
        <authorList>
            <consortium name="Ensembl"/>
        </authorList>
    </citation>
    <scope>IDENTIFICATION</scope>
</reference>
<dbReference type="InterPro" id="IPR039363">
    <property type="entry name" value="ZNF750"/>
</dbReference>
<dbReference type="AlphaFoldDB" id="A0A3B3TFW4"/>
<organism evidence="3 4">
    <name type="scientific">Paramormyrops kingsleyae</name>
    <dbReference type="NCBI Taxonomy" id="1676925"/>
    <lineage>
        <taxon>Eukaryota</taxon>
        <taxon>Metazoa</taxon>
        <taxon>Chordata</taxon>
        <taxon>Craniata</taxon>
        <taxon>Vertebrata</taxon>
        <taxon>Euteleostomi</taxon>
        <taxon>Actinopterygii</taxon>
        <taxon>Neopterygii</taxon>
        <taxon>Teleostei</taxon>
        <taxon>Osteoglossocephala</taxon>
        <taxon>Osteoglossomorpha</taxon>
        <taxon>Osteoglossiformes</taxon>
        <taxon>Mormyridae</taxon>
        <taxon>Paramormyrops</taxon>
    </lineage>
</organism>
<protein>
    <submittedName>
        <fullName evidence="3">Zinc finger protein 750-like</fullName>
    </submittedName>
</protein>
<accession>A0A3B3TFW4</accession>
<dbReference type="GO" id="GO:0005634">
    <property type="term" value="C:nucleus"/>
    <property type="evidence" value="ECO:0007669"/>
    <property type="project" value="UniProtKB-SubCell"/>
</dbReference>
<proteinExistence type="predicted"/>
<dbReference type="GO" id="GO:1990841">
    <property type="term" value="F:promoter-specific chromatin binding"/>
    <property type="evidence" value="ECO:0007669"/>
    <property type="project" value="TreeGrafter"/>
</dbReference>
<feature type="region of interest" description="Disordered" evidence="1">
    <location>
        <begin position="58"/>
        <end position="137"/>
    </location>
</feature>
<evidence type="ECO:0000313" key="4">
    <source>
        <dbReference type="Proteomes" id="UP000261540"/>
    </source>
</evidence>
<sequence>MSVTMERKPKRPHFIPRPPGKPYKYQCFQCPFTCNEKSHLFNHMKYDLCKNSISLMSQQAKHPKRDPVPDQIPPSETPAPQTHTGDTDRARGPDDGPDQKHTREDEADPSSRETSTGCLAESRSHGSSAAKEPQTDPSAFSLIAAEVDTSTSKKPEASTPIWGPFRDSSVNCGPAPPQLLDYSATAPGHLLHPTPQPPGICTDYERAMQIHLYFLGPQRPLQPRLLFPEYSSLPLPEYYYTHYPPFHLAPPPHYWPSLTANHISKDPSMEFPGHRLHNREHELYSYPCAQGGHSNESFLGPWSAVQPREQRSGRSPRAGCAASCSPDRPVTAKLPRMTVDKHRPYQPYQSEGRVPIPQPIRGQVSTGSPIQETRISEEREPNSTLKEDDGEEMPLTPLNLSKKDQKDLGSVSNLPTTRGSSPYRETVPLNLSVKSPTSSPATPTHVNWPTFTPPSLTEKQTAAIALCQLAAAGGFAEGSKRKLAECRAQAKGQERMRCKEKEQPARTGKAEEANRALKKRLRRT</sequence>
<keyword evidence="4" id="KW-1185">Reference proteome</keyword>